<dbReference type="EMBL" id="QPIE01000006">
    <property type="protein sequence ID" value="RCU42522.1"/>
    <property type="molecule type" value="Genomic_DNA"/>
</dbReference>
<name>A0A368MWD4_9FLAO</name>
<evidence type="ECO:0000313" key="2">
    <source>
        <dbReference type="Proteomes" id="UP000252172"/>
    </source>
</evidence>
<proteinExistence type="predicted"/>
<evidence type="ECO:0000313" key="1">
    <source>
        <dbReference type="EMBL" id="RCU42522.1"/>
    </source>
</evidence>
<accession>A0A368MWD4</accession>
<reference evidence="1 2" key="1">
    <citation type="submission" date="2018-07" db="EMBL/GenBank/DDBJ databases">
        <title>Chryseobacterium lacus sp. nov., isolated from lake water.</title>
        <authorList>
            <person name="Li C.-M."/>
        </authorList>
    </citation>
    <scope>NUCLEOTIDE SEQUENCE [LARGE SCALE GENOMIC DNA]</scope>
    <source>
        <strain evidence="1 2">YLOS41</strain>
    </source>
</reference>
<dbReference type="RefSeq" id="WP_114304215.1">
    <property type="nucleotide sequence ID" value="NZ_QPIE01000006.1"/>
</dbReference>
<organism evidence="1 2">
    <name type="scientific">Chryseobacterium lacus</name>
    <dbReference type="NCBI Taxonomy" id="2058346"/>
    <lineage>
        <taxon>Bacteria</taxon>
        <taxon>Pseudomonadati</taxon>
        <taxon>Bacteroidota</taxon>
        <taxon>Flavobacteriia</taxon>
        <taxon>Flavobacteriales</taxon>
        <taxon>Weeksellaceae</taxon>
        <taxon>Chryseobacterium group</taxon>
        <taxon>Chryseobacterium</taxon>
    </lineage>
</organism>
<dbReference type="OrthoDB" id="1253864at2"/>
<keyword evidence="2" id="KW-1185">Reference proteome</keyword>
<protein>
    <submittedName>
        <fullName evidence="1">Uncharacterized protein</fullName>
    </submittedName>
</protein>
<dbReference type="Proteomes" id="UP000252172">
    <property type="component" value="Unassembled WGS sequence"/>
</dbReference>
<sequence length="211" mass="25313">MKNVLLIFLMYPWILFSQGYSFNYKCTEFETQLKGPYKGNKRTNYIYINSRDSTIQAYDYKFSYGKNLFIYDTEHNVFWNFDRNNLNKPLSLINFSTIKEYEDEFIVKDVIVEKIDNLSYNVSLYSKKGKKKPRVRLKIDLVASKIPIQKFRFMDLSMNIHLYFYDALMKEIPSQFYQLKSVITEMNGVVMLNEFNCKEEDIFFDVSPFLK</sequence>
<comment type="caution">
    <text evidence="1">The sequence shown here is derived from an EMBL/GenBank/DDBJ whole genome shotgun (WGS) entry which is preliminary data.</text>
</comment>
<dbReference type="AlphaFoldDB" id="A0A368MWD4"/>
<gene>
    <name evidence="1" type="ORF">DQ356_09340</name>
</gene>